<dbReference type="SUPFAM" id="SSF46689">
    <property type="entry name" value="Homeodomain-like"/>
    <property type="match status" value="1"/>
</dbReference>
<gene>
    <name evidence="4" type="ORF">AB0E65_08665</name>
</gene>
<proteinExistence type="predicted"/>
<comment type="caution">
    <text evidence="4">The sequence shown here is derived from an EMBL/GenBank/DDBJ whole genome shotgun (WGS) entry which is preliminary data.</text>
</comment>
<dbReference type="Gene3D" id="1.10.10.60">
    <property type="entry name" value="Homeodomain-like"/>
    <property type="match status" value="1"/>
</dbReference>
<dbReference type="InterPro" id="IPR009057">
    <property type="entry name" value="Homeodomain-like_sf"/>
</dbReference>
<dbReference type="RefSeq" id="WP_108955860.1">
    <property type="nucleotide sequence ID" value="NZ_BEVZ01000006.1"/>
</dbReference>
<name>A0ABV2YEZ0_9ACTN</name>
<dbReference type="EMBL" id="JBEZUR010000009">
    <property type="protein sequence ID" value="MEU3554281.1"/>
    <property type="molecule type" value="Genomic_DNA"/>
</dbReference>
<dbReference type="PROSITE" id="PS50977">
    <property type="entry name" value="HTH_TETR_2"/>
    <property type="match status" value="1"/>
</dbReference>
<dbReference type="Proteomes" id="UP001550850">
    <property type="component" value="Unassembled WGS sequence"/>
</dbReference>
<evidence type="ECO:0000313" key="5">
    <source>
        <dbReference type="Proteomes" id="UP001550850"/>
    </source>
</evidence>
<evidence type="ECO:0000313" key="4">
    <source>
        <dbReference type="EMBL" id="MEU3554281.1"/>
    </source>
</evidence>
<sequence length="215" mass="23507">MTAATTPPARTGRPAKRVAIDRAARVVFGREGYIRASVDSIAAEAHVSKRTIYNHYQDKEQLLLCVLKESTHAVAEHQEELIDRHLASPVDLEAELVALGCALATPQSGFKEHFALVRVIFAEASRLPGEVTDSWRTEGPGRTQARLARHFATLSAAGRLRTDEPQEAAAHFTQLVTSEAYERSFHGALPLPADELEALVTAGVRAFLRLYGARS</sequence>
<dbReference type="PRINTS" id="PR00455">
    <property type="entry name" value="HTHTETR"/>
</dbReference>
<evidence type="ECO:0000256" key="2">
    <source>
        <dbReference type="PROSITE-ProRule" id="PRU00335"/>
    </source>
</evidence>
<keyword evidence="1 2" id="KW-0238">DNA-binding</keyword>
<evidence type="ECO:0000259" key="3">
    <source>
        <dbReference type="PROSITE" id="PS50977"/>
    </source>
</evidence>
<dbReference type="InterPro" id="IPR050109">
    <property type="entry name" value="HTH-type_TetR-like_transc_reg"/>
</dbReference>
<dbReference type="PANTHER" id="PTHR30055:SF146">
    <property type="entry name" value="HTH-TYPE TRANSCRIPTIONAL DUAL REGULATOR CECR"/>
    <property type="match status" value="1"/>
</dbReference>
<organism evidence="4 5">
    <name type="scientific">Streptomyces fragilis</name>
    <dbReference type="NCBI Taxonomy" id="67301"/>
    <lineage>
        <taxon>Bacteria</taxon>
        <taxon>Bacillati</taxon>
        <taxon>Actinomycetota</taxon>
        <taxon>Actinomycetes</taxon>
        <taxon>Kitasatosporales</taxon>
        <taxon>Streptomycetaceae</taxon>
        <taxon>Streptomyces</taxon>
    </lineage>
</organism>
<dbReference type="Pfam" id="PF14246">
    <property type="entry name" value="TetR_C_7"/>
    <property type="match status" value="1"/>
</dbReference>
<accession>A0ABV2YEZ0</accession>
<dbReference type="PANTHER" id="PTHR30055">
    <property type="entry name" value="HTH-TYPE TRANSCRIPTIONAL REGULATOR RUTR"/>
    <property type="match status" value="1"/>
</dbReference>
<feature type="DNA-binding region" description="H-T-H motif" evidence="2">
    <location>
        <begin position="37"/>
        <end position="56"/>
    </location>
</feature>
<dbReference type="Pfam" id="PF00440">
    <property type="entry name" value="TetR_N"/>
    <property type="match status" value="1"/>
</dbReference>
<evidence type="ECO:0000256" key="1">
    <source>
        <dbReference type="ARBA" id="ARBA00023125"/>
    </source>
</evidence>
<feature type="domain" description="HTH tetR-type" evidence="3">
    <location>
        <begin position="14"/>
        <end position="74"/>
    </location>
</feature>
<dbReference type="Gene3D" id="1.10.357.10">
    <property type="entry name" value="Tetracycline Repressor, domain 2"/>
    <property type="match status" value="1"/>
</dbReference>
<dbReference type="InterPro" id="IPR039536">
    <property type="entry name" value="TetR_C_Proteobacteria"/>
</dbReference>
<reference evidence="4 5" key="1">
    <citation type="submission" date="2024-06" db="EMBL/GenBank/DDBJ databases">
        <title>The Natural Products Discovery Center: Release of the First 8490 Sequenced Strains for Exploring Actinobacteria Biosynthetic Diversity.</title>
        <authorList>
            <person name="Kalkreuter E."/>
            <person name="Kautsar S.A."/>
            <person name="Yang D."/>
            <person name="Bader C.D."/>
            <person name="Teijaro C.N."/>
            <person name="Fluegel L."/>
            <person name="Davis C.M."/>
            <person name="Simpson J.R."/>
            <person name="Lauterbach L."/>
            <person name="Steele A.D."/>
            <person name="Gui C."/>
            <person name="Meng S."/>
            <person name="Li G."/>
            <person name="Viehrig K."/>
            <person name="Ye F."/>
            <person name="Su P."/>
            <person name="Kiefer A.F."/>
            <person name="Nichols A."/>
            <person name="Cepeda A.J."/>
            <person name="Yan W."/>
            <person name="Fan B."/>
            <person name="Jiang Y."/>
            <person name="Adhikari A."/>
            <person name="Zheng C.-J."/>
            <person name="Schuster L."/>
            <person name="Cowan T.M."/>
            <person name="Smanski M.J."/>
            <person name="Chevrette M.G."/>
            <person name="De Carvalho L.P.S."/>
            <person name="Shen B."/>
        </authorList>
    </citation>
    <scope>NUCLEOTIDE SEQUENCE [LARGE SCALE GENOMIC DNA]</scope>
    <source>
        <strain evidence="4 5">NPDC038104</strain>
    </source>
</reference>
<keyword evidence="5" id="KW-1185">Reference proteome</keyword>
<dbReference type="InterPro" id="IPR001647">
    <property type="entry name" value="HTH_TetR"/>
</dbReference>
<protein>
    <submittedName>
        <fullName evidence="4">TetR/AcrR family transcriptional regulator</fullName>
    </submittedName>
</protein>